<dbReference type="SUPFAM" id="SSF52166">
    <property type="entry name" value="Ribosomal protein L4"/>
    <property type="match status" value="1"/>
</dbReference>
<accession>A0A5M9JJ49</accession>
<dbReference type="Pfam" id="PF00573">
    <property type="entry name" value="Ribosomal_L4"/>
    <property type="match status" value="1"/>
</dbReference>
<dbReference type="OrthoDB" id="275876at2759"/>
<name>A0A5M9JJ49_MONFR</name>
<protein>
    <recommendedName>
        <fullName evidence="4">Large ribosomal subunit protein uL4m</fullName>
    </recommendedName>
</protein>
<dbReference type="GO" id="GO:0006412">
    <property type="term" value="P:translation"/>
    <property type="evidence" value="ECO:0007669"/>
    <property type="project" value="InterPro"/>
</dbReference>
<keyword evidence="2" id="KW-0689">Ribosomal protein</keyword>
<dbReference type="PANTHER" id="PTHR10746:SF6">
    <property type="entry name" value="LARGE RIBOSOMAL SUBUNIT PROTEIN UL4M"/>
    <property type="match status" value="1"/>
</dbReference>
<dbReference type="InterPro" id="IPR002136">
    <property type="entry name" value="Ribosomal_uL4"/>
</dbReference>
<dbReference type="GO" id="GO:0005840">
    <property type="term" value="C:ribosome"/>
    <property type="evidence" value="ECO:0007669"/>
    <property type="project" value="UniProtKB-KW"/>
</dbReference>
<dbReference type="FunFam" id="3.40.1370.10:FF:000016">
    <property type="entry name" value="60S ribosomal protein L4, mitochondrial"/>
    <property type="match status" value="1"/>
</dbReference>
<dbReference type="VEuPathDB" id="FungiDB:MFRU_041g00720"/>
<reference evidence="6 7" key="1">
    <citation type="submission" date="2019-06" db="EMBL/GenBank/DDBJ databases">
        <title>Genome Sequence of the Brown Rot Fungal Pathogen Monilinia fructicola.</title>
        <authorList>
            <person name="De Miccolis Angelini R.M."/>
            <person name="Landi L."/>
            <person name="Abate D."/>
            <person name="Pollastro S."/>
            <person name="Romanazzi G."/>
            <person name="Faretra F."/>
        </authorList>
    </citation>
    <scope>NUCLEOTIDE SEQUENCE [LARGE SCALE GENOMIC DNA]</scope>
    <source>
        <strain evidence="6 7">Mfrc123</strain>
    </source>
</reference>
<evidence type="ECO:0000313" key="7">
    <source>
        <dbReference type="Proteomes" id="UP000322873"/>
    </source>
</evidence>
<evidence type="ECO:0000256" key="1">
    <source>
        <dbReference type="ARBA" id="ARBA00010528"/>
    </source>
</evidence>
<comment type="similarity">
    <text evidence="1">Belongs to the universal ribosomal protein uL4 family.</text>
</comment>
<sequence length="296" mass="33327">MATKGLQSFTRSLNAFRTSINSARDPLSQCLAPQFTRSMATEAPLPSSISQEYPPSILTQTSDVASDPFNAPVLTTIYKFPTMEPVRFESYSSKHLYLPLRRDLLHRAVVFEGDNTRQGTASSKTRWDVHGSHRKIRPQKGTGGARLGWRQSPLIVGGGKSFGPHPRDFGTDLPRKMYDIAWRTALSWRYRKGQLIVCEDGMHFEHPKMSYAAKVFEELGWGNSEKGNNRTLIVTGGFRKNLNSVVRKKDARVLDVKDVDVKDLLELSRVVIEKSALDHMLEEHQSDLVKKVRSAA</sequence>
<feature type="region of interest" description="Disordered" evidence="5">
    <location>
        <begin position="116"/>
        <end position="148"/>
    </location>
</feature>
<proteinExistence type="inferred from homology"/>
<evidence type="ECO:0000313" key="6">
    <source>
        <dbReference type="EMBL" id="KAA8568009.1"/>
    </source>
</evidence>
<dbReference type="InterPro" id="IPR023574">
    <property type="entry name" value="Ribosomal_uL4_dom_sf"/>
</dbReference>
<dbReference type="GO" id="GO:1990904">
    <property type="term" value="C:ribonucleoprotein complex"/>
    <property type="evidence" value="ECO:0007669"/>
    <property type="project" value="UniProtKB-KW"/>
</dbReference>
<dbReference type="InterPro" id="IPR013005">
    <property type="entry name" value="Ribosomal_uL4-like"/>
</dbReference>
<evidence type="ECO:0000256" key="4">
    <source>
        <dbReference type="ARBA" id="ARBA00040565"/>
    </source>
</evidence>
<dbReference type="Gene3D" id="3.40.1370.10">
    <property type="match status" value="1"/>
</dbReference>
<evidence type="ECO:0000256" key="5">
    <source>
        <dbReference type="SAM" id="MobiDB-lite"/>
    </source>
</evidence>
<evidence type="ECO:0000256" key="3">
    <source>
        <dbReference type="ARBA" id="ARBA00023274"/>
    </source>
</evidence>
<comment type="caution">
    <text evidence="6">The sequence shown here is derived from an EMBL/GenBank/DDBJ whole genome shotgun (WGS) entry which is preliminary data.</text>
</comment>
<dbReference type="EMBL" id="VICG01000010">
    <property type="protein sequence ID" value="KAA8568009.1"/>
    <property type="molecule type" value="Genomic_DNA"/>
</dbReference>
<organism evidence="6 7">
    <name type="scientific">Monilinia fructicola</name>
    <name type="common">Brown rot fungus</name>
    <name type="synonym">Ciboria fructicola</name>
    <dbReference type="NCBI Taxonomy" id="38448"/>
    <lineage>
        <taxon>Eukaryota</taxon>
        <taxon>Fungi</taxon>
        <taxon>Dikarya</taxon>
        <taxon>Ascomycota</taxon>
        <taxon>Pezizomycotina</taxon>
        <taxon>Leotiomycetes</taxon>
        <taxon>Helotiales</taxon>
        <taxon>Sclerotiniaceae</taxon>
        <taxon>Monilinia</taxon>
    </lineage>
</organism>
<dbReference type="NCBIfam" id="TIGR03953">
    <property type="entry name" value="rplD_bact"/>
    <property type="match status" value="1"/>
</dbReference>
<dbReference type="PANTHER" id="PTHR10746">
    <property type="entry name" value="50S RIBOSOMAL PROTEIN L4"/>
    <property type="match status" value="1"/>
</dbReference>
<keyword evidence="7" id="KW-1185">Reference proteome</keyword>
<dbReference type="AlphaFoldDB" id="A0A5M9JJ49"/>
<dbReference type="GO" id="GO:0003735">
    <property type="term" value="F:structural constituent of ribosome"/>
    <property type="evidence" value="ECO:0007669"/>
    <property type="project" value="InterPro"/>
</dbReference>
<dbReference type="Proteomes" id="UP000322873">
    <property type="component" value="Unassembled WGS sequence"/>
</dbReference>
<evidence type="ECO:0000256" key="2">
    <source>
        <dbReference type="ARBA" id="ARBA00022980"/>
    </source>
</evidence>
<gene>
    <name evidence="6" type="ORF">EYC84_008434</name>
</gene>
<keyword evidence="3" id="KW-0687">Ribonucleoprotein</keyword>